<reference evidence="1 2" key="1">
    <citation type="submission" date="2019-05" db="EMBL/GenBank/DDBJ databases">
        <title>Draft Whole-Genome sequence of the green sulfur bacterium Chlorobaculum thiosulfatiphilum DSM 249.</title>
        <authorList>
            <person name="Meyer T.E."/>
            <person name="Kyndt J.A."/>
        </authorList>
    </citation>
    <scope>NUCLEOTIDE SEQUENCE [LARGE SCALE GENOMIC DNA]</scope>
    <source>
        <strain evidence="1 2">DSM 249</strain>
    </source>
</reference>
<evidence type="ECO:0000313" key="1">
    <source>
        <dbReference type="EMBL" id="TNJ38711.1"/>
    </source>
</evidence>
<keyword evidence="2" id="KW-1185">Reference proteome</keyword>
<dbReference type="EMBL" id="VDCH01000014">
    <property type="protein sequence ID" value="TNJ38711.1"/>
    <property type="molecule type" value="Genomic_DNA"/>
</dbReference>
<gene>
    <name evidence="1" type="ORF">FGF66_07615</name>
</gene>
<organism evidence="1 2">
    <name type="scientific">Chlorobaculum thiosulfatiphilum</name>
    <name type="common">Chlorobium limicola f.sp. thiosulfatophilum</name>
    <dbReference type="NCBI Taxonomy" id="115852"/>
    <lineage>
        <taxon>Bacteria</taxon>
        <taxon>Pseudomonadati</taxon>
        <taxon>Chlorobiota</taxon>
        <taxon>Chlorobiia</taxon>
        <taxon>Chlorobiales</taxon>
        <taxon>Chlorobiaceae</taxon>
        <taxon>Chlorobaculum</taxon>
    </lineage>
</organism>
<sequence length="65" mass="7320">MNDKAIVKSVAKQINYNTTVTSSDKDENRWEGSVVIDKKNIKVTVNSVSHLFSRCMQFEKASNQG</sequence>
<comment type="caution">
    <text evidence="1">The sequence shown here is derived from an EMBL/GenBank/DDBJ whole genome shotgun (WGS) entry which is preliminary data.</text>
</comment>
<name>A0A5C4S7I3_CHLTI</name>
<dbReference type="RefSeq" id="WP_139457065.1">
    <property type="nucleotide sequence ID" value="NZ_VDCH01000014.1"/>
</dbReference>
<dbReference type="Proteomes" id="UP000308271">
    <property type="component" value="Unassembled WGS sequence"/>
</dbReference>
<protein>
    <submittedName>
        <fullName evidence="1">Uncharacterized protein</fullName>
    </submittedName>
</protein>
<dbReference type="AlphaFoldDB" id="A0A5C4S7I3"/>
<proteinExistence type="predicted"/>
<evidence type="ECO:0000313" key="2">
    <source>
        <dbReference type="Proteomes" id="UP000308271"/>
    </source>
</evidence>
<accession>A0A5C4S7I3</accession>